<gene>
    <name evidence="2" type="ORF">LCMAC103_02370</name>
</gene>
<organism evidence="2">
    <name type="scientific">Marseillevirus LCMAC103</name>
    <dbReference type="NCBI Taxonomy" id="2506604"/>
    <lineage>
        <taxon>Viruses</taxon>
        <taxon>Varidnaviria</taxon>
        <taxon>Bamfordvirae</taxon>
        <taxon>Nucleocytoviricota</taxon>
        <taxon>Megaviricetes</taxon>
        <taxon>Pimascovirales</taxon>
        <taxon>Pimascovirales incertae sedis</taxon>
        <taxon>Marseilleviridae</taxon>
    </lineage>
</organism>
<proteinExistence type="predicted"/>
<sequence length="64" mass="6980">MSEKKPGDTDISTMSEKDLLGGEDEKNLLDDEDMWSSAAISPTTEGEIRAVAAYKQESQPTIFA</sequence>
<reference evidence="2" key="1">
    <citation type="journal article" date="2019" name="MBio">
        <title>Virus Genomes from Deep Sea Sediments Expand the Ocean Megavirome and Support Independent Origins of Viral Gigantism.</title>
        <authorList>
            <person name="Backstrom D."/>
            <person name="Yutin N."/>
            <person name="Jorgensen S.L."/>
            <person name="Dharamshi J."/>
            <person name="Homa F."/>
            <person name="Zaremba-Niedwiedzka K."/>
            <person name="Spang A."/>
            <person name="Wolf Y.I."/>
            <person name="Koonin E.V."/>
            <person name="Ettema T.J."/>
        </authorList>
    </citation>
    <scope>NUCLEOTIDE SEQUENCE</scope>
</reference>
<dbReference type="EMBL" id="MK500338">
    <property type="protein sequence ID" value="QBK86899.1"/>
    <property type="molecule type" value="Genomic_DNA"/>
</dbReference>
<evidence type="ECO:0000256" key="1">
    <source>
        <dbReference type="SAM" id="MobiDB-lite"/>
    </source>
</evidence>
<evidence type="ECO:0000313" key="2">
    <source>
        <dbReference type="EMBL" id="QBK86899.1"/>
    </source>
</evidence>
<protein>
    <submittedName>
        <fullName evidence="2">Uncharacterized protein</fullName>
    </submittedName>
</protein>
<feature type="region of interest" description="Disordered" evidence="1">
    <location>
        <begin position="1"/>
        <end position="23"/>
    </location>
</feature>
<accession>A0A481YUW8</accession>
<name>A0A481YUW8_9VIRU</name>